<dbReference type="GO" id="GO:0006235">
    <property type="term" value="P:dTTP biosynthetic process"/>
    <property type="evidence" value="ECO:0007669"/>
    <property type="project" value="UniProtKB-UniRule"/>
</dbReference>
<dbReference type="GO" id="GO:0006233">
    <property type="term" value="P:dTDP biosynthetic process"/>
    <property type="evidence" value="ECO:0007669"/>
    <property type="project" value="InterPro"/>
</dbReference>
<dbReference type="GO" id="GO:0006227">
    <property type="term" value="P:dUDP biosynthetic process"/>
    <property type="evidence" value="ECO:0007669"/>
    <property type="project" value="TreeGrafter"/>
</dbReference>
<dbReference type="EC" id="2.7.4.9" evidence="2 11"/>
<keyword evidence="5 11" id="KW-0545">Nucleotide biosynthesis</keyword>
<dbReference type="InterPro" id="IPR027417">
    <property type="entry name" value="P-loop_NTPase"/>
</dbReference>
<keyword evidence="4 11" id="KW-0808">Transferase</keyword>
<dbReference type="InterPro" id="IPR039430">
    <property type="entry name" value="Thymidylate_kin-like_dom"/>
</dbReference>
<dbReference type="Gene3D" id="3.40.50.300">
    <property type="entry name" value="P-loop containing nucleotide triphosphate hydrolases"/>
    <property type="match status" value="1"/>
</dbReference>
<evidence type="ECO:0000256" key="12">
    <source>
        <dbReference type="SAM" id="MobiDB-lite"/>
    </source>
</evidence>
<proteinExistence type="inferred from homology"/>
<dbReference type="CDD" id="cd01672">
    <property type="entry name" value="TMPK"/>
    <property type="match status" value="1"/>
</dbReference>
<feature type="domain" description="Thymidylate kinase-like" evidence="13">
    <location>
        <begin position="12"/>
        <end position="153"/>
    </location>
</feature>
<keyword evidence="7 11" id="KW-0418">Kinase</keyword>
<feature type="compositionally biased region" description="Polar residues" evidence="12">
    <location>
        <begin position="163"/>
        <end position="178"/>
    </location>
</feature>
<evidence type="ECO:0000256" key="11">
    <source>
        <dbReference type="HAMAP-Rule" id="MF_00165"/>
    </source>
</evidence>
<dbReference type="HAMAP" id="MF_00165">
    <property type="entry name" value="Thymidylate_kinase"/>
    <property type="match status" value="1"/>
</dbReference>
<sequence length="267" mass="28927">MESEAQGLFISFEGIDGSGKSTQARRLAERLREMGREVVLTREPGGSPGGEEIRRLVLTGDRGRWSPETEILLFTASRRDHLEKTIRPALARGAIVVTDRFADSTRLYQGATRGDLRGVVDKLHDLVIGTEPDLTVLIDMPPETALGRSLRRLAAQDRDAAPTGSSSDSRLMNKQAGSSVVAFGPTTKAGHGVAEMRGDPAPTQDSAAAPEDRFESFGLAFQERIRQGFLDLAREAQHRIVVIDGDRAEEEVAADVAAVALVRLSSR</sequence>
<dbReference type="GO" id="GO:0005829">
    <property type="term" value="C:cytosol"/>
    <property type="evidence" value="ECO:0007669"/>
    <property type="project" value="TreeGrafter"/>
</dbReference>
<dbReference type="SUPFAM" id="SSF52540">
    <property type="entry name" value="P-loop containing nucleoside triphosphate hydrolases"/>
    <property type="match status" value="1"/>
</dbReference>
<accession>A0A6J4NL38</accession>
<organism evidence="14">
    <name type="scientific">uncultured Rubellimicrobium sp</name>
    <dbReference type="NCBI Taxonomy" id="543078"/>
    <lineage>
        <taxon>Bacteria</taxon>
        <taxon>Pseudomonadati</taxon>
        <taxon>Pseudomonadota</taxon>
        <taxon>Alphaproteobacteria</taxon>
        <taxon>Rhodobacterales</taxon>
        <taxon>Roseobacteraceae</taxon>
        <taxon>Rubellimicrobium</taxon>
        <taxon>environmental samples</taxon>
    </lineage>
</organism>
<dbReference type="PANTHER" id="PTHR10344:SF4">
    <property type="entry name" value="UMP-CMP KINASE 2, MITOCHONDRIAL"/>
    <property type="match status" value="1"/>
</dbReference>
<comment type="catalytic activity">
    <reaction evidence="10 11">
        <text>dTMP + ATP = dTDP + ADP</text>
        <dbReference type="Rhea" id="RHEA:13517"/>
        <dbReference type="ChEBI" id="CHEBI:30616"/>
        <dbReference type="ChEBI" id="CHEBI:58369"/>
        <dbReference type="ChEBI" id="CHEBI:63528"/>
        <dbReference type="ChEBI" id="CHEBI:456216"/>
        <dbReference type="EC" id="2.7.4.9"/>
    </reaction>
</comment>
<gene>
    <name evidence="11" type="primary">tmk</name>
    <name evidence="14" type="ORF">AVDCRST_MAG15-424</name>
</gene>
<comment type="similarity">
    <text evidence="1 11">Belongs to the thymidylate kinase family.</text>
</comment>
<dbReference type="EMBL" id="CADCUU010000066">
    <property type="protein sequence ID" value="CAA9390651.1"/>
    <property type="molecule type" value="Genomic_DNA"/>
</dbReference>
<protein>
    <recommendedName>
        <fullName evidence="3 11">Thymidylate kinase</fullName>
        <ecNumber evidence="2 11">2.7.4.9</ecNumber>
    </recommendedName>
    <alternativeName>
        <fullName evidence="9 11">dTMP kinase</fullName>
    </alternativeName>
</protein>
<keyword evidence="6 11" id="KW-0547">Nucleotide-binding</keyword>
<comment type="function">
    <text evidence="11">Phosphorylation of dTMP to form dTDP in both de novo and salvage pathways of dTTP synthesis.</text>
</comment>
<dbReference type="Pfam" id="PF02223">
    <property type="entry name" value="Thymidylate_kin"/>
    <property type="match status" value="1"/>
</dbReference>
<evidence type="ECO:0000256" key="1">
    <source>
        <dbReference type="ARBA" id="ARBA00009776"/>
    </source>
</evidence>
<dbReference type="GO" id="GO:0005524">
    <property type="term" value="F:ATP binding"/>
    <property type="evidence" value="ECO:0007669"/>
    <property type="project" value="UniProtKB-UniRule"/>
</dbReference>
<dbReference type="PANTHER" id="PTHR10344">
    <property type="entry name" value="THYMIDYLATE KINASE"/>
    <property type="match status" value="1"/>
</dbReference>
<evidence type="ECO:0000256" key="3">
    <source>
        <dbReference type="ARBA" id="ARBA00017144"/>
    </source>
</evidence>
<dbReference type="AlphaFoldDB" id="A0A6J4NL38"/>
<evidence type="ECO:0000256" key="7">
    <source>
        <dbReference type="ARBA" id="ARBA00022777"/>
    </source>
</evidence>
<evidence type="ECO:0000256" key="5">
    <source>
        <dbReference type="ARBA" id="ARBA00022727"/>
    </source>
</evidence>
<dbReference type="NCBIfam" id="TIGR00041">
    <property type="entry name" value="DTMP_kinase"/>
    <property type="match status" value="1"/>
</dbReference>
<feature type="region of interest" description="Disordered" evidence="12">
    <location>
        <begin position="154"/>
        <end position="210"/>
    </location>
</feature>
<evidence type="ECO:0000256" key="6">
    <source>
        <dbReference type="ARBA" id="ARBA00022741"/>
    </source>
</evidence>
<evidence type="ECO:0000259" key="13">
    <source>
        <dbReference type="Pfam" id="PF02223"/>
    </source>
</evidence>
<evidence type="ECO:0000256" key="2">
    <source>
        <dbReference type="ARBA" id="ARBA00012980"/>
    </source>
</evidence>
<evidence type="ECO:0000256" key="8">
    <source>
        <dbReference type="ARBA" id="ARBA00022840"/>
    </source>
</evidence>
<evidence type="ECO:0000256" key="10">
    <source>
        <dbReference type="ARBA" id="ARBA00048743"/>
    </source>
</evidence>
<feature type="binding site" evidence="11">
    <location>
        <begin position="14"/>
        <end position="21"/>
    </location>
    <ligand>
        <name>ATP</name>
        <dbReference type="ChEBI" id="CHEBI:30616"/>
    </ligand>
</feature>
<name>A0A6J4NL38_9RHOB</name>
<evidence type="ECO:0000313" key="14">
    <source>
        <dbReference type="EMBL" id="CAA9390651.1"/>
    </source>
</evidence>
<evidence type="ECO:0000256" key="4">
    <source>
        <dbReference type="ARBA" id="ARBA00022679"/>
    </source>
</evidence>
<evidence type="ECO:0000256" key="9">
    <source>
        <dbReference type="ARBA" id="ARBA00029962"/>
    </source>
</evidence>
<dbReference type="InterPro" id="IPR018094">
    <property type="entry name" value="Thymidylate_kinase"/>
</dbReference>
<reference evidence="14" key="1">
    <citation type="submission" date="2020-02" db="EMBL/GenBank/DDBJ databases">
        <authorList>
            <person name="Meier V. D."/>
        </authorList>
    </citation>
    <scope>NUCLEOTIDE SEQUENCE</scope>
    <source>
        <strain evidence="14">AVDCRST_MAG15</strain>
    </source>
</reference>
<keyword evidence="8 11" id="KW-0067">ATP-binding</keyword>
<dbReference type="GO" id="GO:0004798">
    <property type="term" value="F:dTMP kinase activity"/>
    <property type="evidence" value="ECO:0007669"/>
    <property type="project" value="UniProtKB-UniRule"/>
</dbReference>